<name>A0AAV0RWE5_9ROSI</name>
<organism evidence="2 3">
    <name type="scientific">Linum tenue</name>
    <dbReference type="NCBI Taxonomy" id="586396"/>
    <lineage>
        <taxon>Eukaryota</taxon>
        <taxon>Viridiplantae</taxon>
        <taxon>Streptophyta</taxon>
        <taxon>Embryophyta</taxon>
        <taxon>Tracheophyta</taxon>
        <taxon>Spermatophyta</taxon>
        <taxon>Magnoliopsida</taxon>
        <taxon>eudicotyledons</taxon>
        <taxon>Gunneridae</taxon>
        <taxon>Pentapetalae</taxon>
        <taxon>rosids</taxon>
        <taxon>fabids</taxon>
        <taxon>Malpighiales</taxon>
        <taxon>Linaceae</taxon>
        <taxon>Linum</taxon>
    </lineage>
</organism>
<dbReference type="AlphaFoldDB" id="A0AAV0RWE5"/>
<gene>
    <name evidence="2" type="ORF">LITE_LOCUS49845</name>
</gene>
<dbReference type="Proteomes" id="UP001154282">
    <property type="component" value="Unassembled WGS sequence"/>
</dbReference>
<dbReference type="InterPro" id="IPR039323">
    <property type="entry name" value="ANKRD_45/46/60"/>
</dbReference>
<dbReference type="InterPro" id="IPR002110">
    <property type="entry name" value="Ankyrin_rpt"/>
</dbReference>
<evidence type="ECO:0000313" key="2">
    <source>
        <dbReference type="EMBL" id="CAI0560889.1"/>
    </source>
</evidence>
<comment type="caution">
    <text evidence="2">The sequence shown here is derived from an EMBL/GenBank/DDBJ whole genome shotgun (WGS) entry which is preliminary data.</text>
</comment>
<evidence type="ECO:0000256" key="1">
    <source>
        <dbReference type="PROSITE-ProRule" id="PRU00023"/>
    </source>
</evidence>
<dbReference type="SUPFAM" id="SSF48403">
    <property type="entry name" value="Ankyrin repeat"/>
    <property type="match status" value="1"/>
</dbReference>
<dbReference type="InterPro" id="IPR036770">
    <property type="entry name" value="Ankyrin_rpt-contain_sf"/>
</dbReference>
<dbReference type="PANTHER" id="PTHR22677">
    <property type="entry name" value="ANKYRIN REPEAT DOMAIN-CONTAINING PROTEIN 60"/>
    <property type="match status" value="1"/>
</dbReference>
<evidence type="ECO:0000313" key="3">
    <source>
        <dbReference type="Proteomes" id="UP001154282"/>
    </source>
</evidence>
<dbReference type="PROSITE" id="PS50088">
    <property type="entry name" value="ANK_REPEAT"/>
    <property type="match status" value="2"/>
</dbReference>
<protein>
    <submittedName>
        <fullName evidence="2">Uncharacterized protein</fullName>
    </submittedName>
</protein>
<reference evidence="2" key="1">
    <citation type="submission" date="2022-08" db="EMBL/GenBank/DDBJ databases">
        <authorList>
            <person name="Gutierrez-Valencia J."/>
        </authorList>
    </citation>
    <scope>NUCLEOTIDE SEQUENCE</scope>
</reference>
<dbReference type="Gene3D" id="1.25.40.20">
    <property type="entry name" value="Ankyrin repeat-containing domain"/>
    <property type="match status" value="1"/>
</dbReference>
<keyword evidence="3" id="KW-1185">Reference proteome</keyword>
<dbReference type="EMBL" id="CAMGYJ010000011">
    <property type="protein sequence ID" value="CAI0560889.1"/>
    <property type="molecule type" value="Genomic_DNA"/>
</dbReference>
<dbReference type="PANTHER" id="PTHR22677:SF4">
    <property type="entry name" value="USHER SYNDROME TYPE-1G PROTEIN-LIKE PROTEIN"/>
    <property type="match status" value="1"/>
</dbReference>
<dbReference type="PROSITE" id="PS50297">
    <property type="entry name" value="ANK_REP_REGION"/>
    <property type="match status" value="1"/>
</dbReference>
<sequence length="102" mass="11144">MYAANEGNLDGIQEVLDSGVDVNFRDIDDRTALHIASCQGLTDVAAFLLDKGATVDPKDRWGSTVILTMSLVLPSLWMELNLRCFHAKNGASLLEVAMQSYV</sequence>
<feature type="repeat" description="ANK" evidence="1">
    <location>
        <begin position="28"/>
        <end position="60"/>
    </location>
</feature>
<proteinExistence type="predicted"/>
<dbReference type="SMART" id="SM00248">
    <property type="entry name" value="ANK"/>
    <property type="match status" value="2"/>
</dbReference>
<accession>A0AAV0RWE5</accession>
<dbReference type="Pfam" id="PF12796">
    <property type="entry name" value="Ank_2"/>
    <property type="match status" value="1"/>
</dbReference>
<keyword evidence="1" id="KW-0040">ANK repeat</keyword>
<feature type="repeat" description="ANK" evidence="1">
    <location>
        <begin position="1"/>
        <end position="27"/>
    </location>
</feature>